<gene>
    <name evidence="2" type="ORF">Dthio_PD0737</name>
</gene>
<protein>
    <submittedName>
        <fullName evidence="2">DNA polymerase beta domain protein region</fullName>
    </submittedName>
</protein>
<dbReference type="GO" id="GO:0016779">
    <property type="term" value="F:nucleotidyltransferase activity"/>
    <property type="evidence" value="ECO:0007669"/>
    <property type="project" value="InterPro"/>
</dbReference>
<dbReference type="AlphaFoldDB" id="D6SRT9"/>
<dbReference type="Pfam" id="PF01909">
    <property type="entry name" value="NTP_transf_2"/>
    <property type="match status" value="1"/>
</dbReference>
<dbReference type="RefSeq" id="WP_008870761.1">
    <property type="nucleotide sequence ID" value="NZ_ACJN02000003.1"/>
</dbReference>
<accession>D6SRT9</accession>
<feature type="domain" description="Polymerase nucleotidyl transferase" evidence="1">
    <location>
        <begin position="10"/>
        <end position="54"/>
    </location>
</feature>
<dbReference type="InterPro" id="IPR002934">
    <property type="entry name" value="Polymerase_NTP_transf_dom"/>
</dbReference>
<dbReference type="CDD" id="cd05403">
    <property type="entry name" value="NT_KNTase_like"/>
    <property type="match status" value="1"/>
</dbReference>
<organism evidence="2 3">
    <name type="scientific">Desulfonatronospira thiodismutans ASO3-1</name>
    <dbReference type="NCBI Taxonomy" id="555779"/>
    <lineage>
        <taxon>Bacteria</taxon>
        <taxon>Pseudomonadati</taxon>
        <taxon>Thermodesulfobacteriota</taxon>
        <taxon>Desulfovibrionia</taxon>
        <taxon>Desulfovibrionales</taxon>
        <taxon>Desulfonatronovibrionaceae</taxon>
        <taxon>Desulfonatronospira</taxon>
    </lineage>
</organism>
<evidence type="ECO:0000313" key="3">
    <source>
        <dbReference type="Proteomes" id="UP000005496"/>
    </source>
</evidence>
<dbReference type="SUPFAM" id="SSF81301">
    <property type="entry name" value="Nucleotidyltransferase"/>
    <property type="match status" value="1"/>
</dbReference>
<dbReference type="OrthoDB" id="5422227at2"/>
<proteinExistence type="predicted"/>
<reference evidence="2" key="1">
    <citation type="submission" date="2010-05" db="EMBL/GenBank/DDBJ databases">
        <title>The draft genome of Desulfonatronospira thiodismutans ASO3-1.</title>
        <authorList>
            <consortium name="US DOE Joint Genome Institute (JGI-PGF)"/>
            <person name="Lucas S."/>
            <person name="Copeland A."/>
            <person name="Lapidus A."/>
            <person name="Cheng J.-F."/>
            <person name="Bruce D."/>
            <person name="Goodwin L."/>
            <person name="Pitluck S."/>
            <person name="Chertkov O."/>
            <person name="Brettin T."/>
            <person name="Detter J.C."/>
            <person name="Han C."/>
            <person name="Land M.L."/>
            <person name="Hauser L."/>
            <person name="Kyrpides N."/>
            <person name="Mikhailova N."/>
            <person name="Muyzer G."/>
            <person name="Woyke T."/>
        </authorList>
    </citation>
    <scope>NUCLEOTIDE SEQUENCE [LARGE SCALE GENOMIC DNA]</scope>
    <source>
        <strain evidence="2">ASO3-1</strain>
    </source>
</reference>
<evidence type="ECO:0000313" key="2">
    <source>
        <dbReference type="EMBL" id="EFI33405.1"/>
    </source>
</evidence>
<evidence type="ECO:0000259" key="1">
    <source>
        <dbReference type="Pfam" id="PF01909"/>
    </source>
</evidence>
<name>D6SRT9_9BACT</name>
<keyword evidence="3" id="KW-1185">Reference proteome</keyword>
<comment type="caution">
    <text evidence="2">The sequence shown here is derived from an EMBL/GenBank/DDBJ whole genome shotgun (WGS) entry which is preliminary data.</text>
</comment>
<dbReference type="EMBL" id="ACJN02000003">
    <property type="protein sequence ID" value="EFI33405.1"/>
    <property type="molecule type" value="Genomic_DNA"/>
</dbReference>
<dbReference type="Proteomes" id="UP000005496">
    <property type="component" value="Unassembled WGS sequence"/>
</dbReference>
<sequence>MNRNNIFNTIKKYREKSGDEFGILRIGVFGSLAKGQENSASDVDVVVDFEASKYLILLKLTL</sequence>
<dbReference type="InterPro" id="IPR043519">
    <property type="entry name" value="NT_sf"/>
</dbReference>
<dbReference type="Gene3D" id="3.30.460.10">
    <property type="entry name" value="Beta Polymerase, domain 2"/>
    <property type="match status" value="1"/>
</dbReference>